<name>A0A655FJY9_MYCTX</name>
<dbReference type="EMBL" id="CQQC01002266">
    <property type="protein sequence ID" value="CNW65909.1"/>
    <property type="molecule type" value="Genomic_DNA"/>
</dbReference>
<evidence type="ECO:0000313" key="1">
    <source>
        <dbReference type="EMBL" id="CKT75900.1"/>
    </source>
</evidence>
<organism evidence="3 4">
    <name type="scientific">Mycobacterium tuberculosis</name>
    <dbReference type="NCBI Taxonomy" id="1773"/>
    <lineage>
        <taxon>Bacteria</taxon>
        <taxon>Bacillati</taxon>
        <taxon>Actinomycetota</taxon>
        <taxon>Actinomycetes</taxon>
        <taxon>Mycobacteriales</taxon>
        <taxon>Mycobacteriaceae</taxon>
        <taxon>Mycobacterium</taxon>
        <taxon>Mycobacterium tuberculosis complex</taxon>
    </lineage>
</organism>
<evidence type="ECO:0000313" key="5">
    <source>
        <dbReference type="Proteomes" id="UP000039217"/>
    </source>
</evidence>
<reference evidence="4 5" key="2">
    <citation type="submission" date="2015-03" db="EMBL/GenBank/DDBJ databases">
        <authorList>
            <consortium name="Pathogen Informatics"/>
        </authorList>
    </citation>
    <scope>NUCLEOTIDE SEQUENCE [LARGE SCALE GENOMIC DNA]</scope>
    <source>
        <strain evidence="1 6">Bir 185</strain>
        <strain evidence="2 5">D00501624</strain>
        <strain evidence="4">N09902308</strain>
    </source>
</reference>
<dbReference type="Proteomes" id="UP000039217">
    <property type="component" value="Unassembled WGS sequence"/>
</dbReference>
<dbReference type="Proteomes" id="UP000050164">
    <property type="component" value="Unassembled WGS sequence"/>
</dbReference>
<evidence type="ECO:0000313" key="6">
    <source>
        <dbReference type="Proteomes" id="UP000050164"/>
    </source>
</evidence>
<sequence>MSTEKSYAVPSFMFRTASPNFRVNSSAMSFST</sequence>
<dbReference type="AlphaFoldDB" id="A0A655FJY9"/>
<evidence type="ECO:0000313" key="3">
    <source>
        <dbReference type="EMBL" id="COZ47708.1"/>
    </source>
</evidence>
<protein>
    <submittedName>
        <fullName evidence="3">Uncharacterized protein</fullName>
    </submittedName>
</protein>
<dbReference type="Proteomes" id="UP000039021">
    <property type="component" value="Unassembled WGS sequence"/>
</dbReference>
<dbReference type="EMBL" id="CNFT01001917">
    <property type="protein sequence ID" value="CKT75900.1"/>
    <property type="molecule type" value="Genomic_DNA"/>
</dbReference>
<accession>A0A655FJY9</accession>
<dbReference type="EMBL" id="CSBK01002087">
    <property type="protein sequence ID" value="COZ47708.1"/>
    <property type="molecule type" value="Genomic_DNA"/>
</dbReference>
<evidence type="ECO:0000313" key="4">
    <source>
        <dbReference type="Proteomes" id="UP000039021"/>
    </source>
</evidence>
<evidence type="ECO:0000313" key="2">
    <source>
        <dbReference type="EMBL" id="CNW65909.1"/>
    </source>
</evidence>
<proteinExistence type="predicted"/>
<reference evidence="3" key="1">
    <citation type="submission" date="2015-03" db="EMBL/GenBank/DDBJ databases">
        <authorList>
            <consortium name="Pathogen Informatics"/>
            <person name="Murphy D."/>
        </authorList>
    </citation>
    <scope>NUCLEOTIDE SEQUENCE</scope>
    <source>
        <strain evidence="3">N09902308</strain>
    </source>
</reference>
<gene>
    <name evidence="2" type="ORF">ERS007661_04171</name>
    <name evidence="3" type="ORF">ERS007739_03797</name>
    <name evidence="1" type="ORF">ERS027659_04801</name>
</gene>